<evidence type="ECO:0000256" key="12">
    <source>
        <dbReference type="SAM" id="MobiDB-lite"/>
    </source>
</evidence>
<evidence type="ECO:0000256" key="11">
    <source>
        <dbReference type="RuleBase" id="RU367005"/>
    </source>
</evidence>
<keyword evidence="3 11" id="KW-0813">Transport</keyword>
<evidence type="ECO:0000256" key="9">
    <source>
        <dbReference type="ARBA" id="ARBA00023136"/>
    </source>
</evidence>
<keyword evidence="4 11" id="KW-0138">CF(0)</keyword>
<dbReference type="GO" id="GO:0005743">
    <property type="term" value="C:mitochondrial inner membrane"/>
    <property type="evidence" value="ECO:0007669"/>
    <property type="project" value="UniProtKB-SubCell"/>
</dbReference>
<gene>
    <name evidence="13" type="ORF">BJ878DRAFT_519042</name>
</gene>
<dbReference type="GO" id="GO:0015078">
    <property type="term" value="F:proton transmembrane transporter activity"/>
    <property type="evidence" value="ECO:0007669"/>
    <property type="project" value="InterPro"/>
</dbReference>
<sequence length="87" mass="9640">MASTGVNVLRWSTLGAGVLYGFYHQTKLTTASKLAAIDRDYKLKEDQINKAKAEFAKRKQPKSSKPEGAITDPENPKFDLEALLKTV</sequence>
<evidence type="ECO:0000256" key="8">
    <source>
        <dbReference type="ARBA" id="ARBA00023128"/>
    </source>
</evidence>
<evidence type="ECO:0000256" key="2">
    <source>
        <dbReference type="ARBA" id="ARBA00007333"/>
    </source>
</evidence>
<keyword evidence="14" id="KW-1185">Reference proteome</keyword>
<keyword evidence="5 11" id="KW-0375">Hydrogen ion transport</keyword>
<comment type="function">
    <text evidence="11">Subunit e, of the mitochondrial membrane ATP synthase complex (F(1)F(0) ATP synthase or Complex V) that produces ATP from ADP in the presence of a proton gradient across the membrane which is generated by electron transport complexes of the respiratory chain. ATP synthase complex consist of a soluble F(1) head domain - the catalytic core - and a membrane F(1) domain - the membrane proton channel. These two domains are linked by a central stalk rotating inside the F(1) region and a stationary peripheral stalk. During catalysis, ATP synthesis in the catalytic domain of F(1) is coupled via a rotary mechanism of the central stalk subunits to proton translocation. In vivo, can only synthesize ATP although its ATP hydrolase activity can be activated artificially in vitro. Part of the complex F(0) domain.</text>
</comment>
<comment type="subcellular location">
    <subcellularLocation>
        <location evidence="1 11">Mitochondrion inner membrane</location>
    </subcellularLocation>
</comment>
<dbReference type="InterPro" id="IPR008386">
    <property type="entry name" value="ATP_synth_F0_esu_mt"/>
</dbReference>
<evidence type="ECO:0000256" key="5">
    <source>
        <dbReference type="ARBA" id="ARBA00022781"/>
    </source>
</evidence>
<comment type="subunit">
    <text evidence="11">F-type ATPases have 2 components, CF(1) - the catalytic core - and CF(0) - the membrane proton channel. CF(1) and CF(0) have multiple subunits.</text>
</comment>
<keyword evidence="9" id="KW-0472">Membrane</keyword>
<evidence type="ECO:0000256" key="7">
    <source>
        <dbReference type="ARBA" id="ARBA00023065"/>
    </source>
</evidence>
<dbReference type="EMBL" id="MU254162">
    <property type="protein sequence ID" value="KAG9241748.1"/>
    <property type="molecule type" value="Genomic_DNA"/>
</dbReference>
<keyword evidence="10 11" id="KW-0066">ATP synthesis</keyword>
<keyword evidence="7 11" id="KW-0406">Ion transport</keyword>
<evidence type="ECO:0000256" key="10">
    <source>
        <dbReference type="ARBA" id="ARBA00023310"/>
    </source>
</evidence>
<dbReference type="GO" id="GO:0045259">
    <property type="term" value="C:proton-transporting ATP synthase complex"/>
    <property type="evidence" value="ECO:0007669"/>
    <property type="project" value="UniProtKB-UniRule"/>
</dbReference>
<evidence type="ECO:0000256" key="4">
    <source>
        <dbReference type="ARBA" id="ARBA00022547"/>
    </source>
</evidence>
<dbReference type="Proteomes" id="UP000887226">
    <property type="component" value="Unassembled WGS sequence"/>
</dbReference>
<organism evidence="13 14">
    <name type="scientific">Calycina marina</name>
    <dbReference type="NCBI Taxonomy" id="1763456"/>
    <lineage>
        <taxon>Eukaryota</taxon>
        <taxon>Fungi</taxon>
        <taxon>Dikarya</taxon>
        <taxon>Ascomycota</taxon>
        <taxon>Pezizomycotina</taxon>
        <taxon>Leotiomycetes</taxon>
        <taxon>Helotiales</taxon>
        <taxon>Pezizellaceae</taxon>
        <taxon>Calycina</taxon>
    </lineage>
</organism>
<evidence type="ECO:0000313" key="13">
    <source>
        <dbReference type="EMBL" id="KAG9241748.1"/>
    </source>
</evidence>
<dbReference type="OrthoDB" id="2125027at2759"/>
<reference evidence="13" key="1">
    <citation type="journal article" date="2021" name="IMA Fungus">
        <title>Genomic characterization of three marine fungi, including Emericellopsis atlantica sp. nov. with signatures of a generalist lifestyle and marine biomass degradation.</title>
        <authorList>
            <person name="Hagestad O.C."/>
            <person name="Hou L."/>
            <person name="Andersen J.H."/>
            <person name="Hansen E.H."/>
            <person name="Altermark B."/>
            <person name="Li C."/>
            <person name="Kuhnert E."/>
            <person name="Cox R.J."/>
            <person name="Crous P.W."/>
            <person name="Spatafora J.W."/>
            <person name="Lail K."/>
            <person name="Amirebrahimi M."/>
            <person name="Lipzen A."/>
            <person name="Pangilinan J."/>
            <person name="Andreopoulos W."/>
            <person name="Hayes R.D."/>
            <person name="Ng V."/>
            <person name="Grigoriev I.V."/>
            <person name="Jackson S.A."/>
            <person name="Sutton T.D.S."/>
            <person name="Dobson A.D.W."/>
            <person name="Rama T."/>
        </authorList>
    </citation>
    <scope>NUCLEOTIDE SEQUENCE</scope>
    <source>
        <strain evidence="13">TRa3180A</strain>
    </source>
</reference>
<comment type="caution">
    <text evidence="13">The sequence shown here is derived from an EMBL/GenBank/DDBJ whole genome shotgun (WGS) entry which is preliminary data.</text>
</comment>
<feature type="region of interest" description="Disordered" evidence="12">
    <location>
        <begin position="54"/>
        <end position="75"/>
    </location>
</feature>
<dbReference type="GO" id="GO:0015986">
    <property type="term" value="P:proton motive force-driven ATP synthesis"/>
    <property type="evidence" value="ECO:0007669"/>
    <property type="project" value="InterPro"/>
</dbReference>
<name>A0A9P7YXB4_9HELO</name>
<dbReference type="AlphaFoldDB" id="A0A9P7YXB4"/>
<protein>
    <recommendedName>
        <fullName evidence="11">ATP synthase F(0) complex subunit e, mitochondrial</fullName>
    </recommendedName>
</protein>
<evidence type="ECO:0000256" key="3">
    <source>
        <dbReference type="ARBA" id="ARBA00022448"/>
    </source>
</evidence>
<keyword evidence="6 11" id="KW-0999">Mitochondrion inner membrane</keyword>
<dbReference type="Pfam" id="PF05680">
    <property type="entry name" value="ATP-synt_E"/>
    <property type="match status" value="1"/>
</dbReference>
<proteinExistence type="inferred from homology"/>
<accession>A0A9P7YXB4</accession>
<comment type="similarity">
    <text evidence="2 11">Belongs to the ATPase e subunit family.</text>
</comment>
<evidence type="ECO:0000313" key="14">
    <source>
        <dbReference type="Proteomes" id="UP000887226"/>
    </source>
</evidence>
<evidence type="ECO:0000256" key="1">
    <source>
        <dbReference type="ARBA" id="ARBA00004273"/>
    </source>
</evidence>
<evidence type="ECO:0000256" key="6">
    <source>
        <dbReference type="ARBA" id="ARBA00022792"/>
    </source>
</evidence>
<keyword evidence="8 11" id="KW-0496">Mitochondrion</keyword>